<dbReference type="AlphaFoldDB" id="A0AAJ4D555"/>
<geneLocation type="plasmid" evidence="1 2">
    <name>unnamed1</name>
</geneLocation>
<keyword evidence="1" id="KW-0614">Plasmid</keyword>
<dbReference type="GeneID" id="39505836"/>
<sequence>MSLLDKINNVTVNNTNRISEIDRKYCENQYSQYSKAQEALGYAFIMIKKVYEQQVNEGESFLCKYDDIRPMEERILRIKRDFIRNITSHFSRQYNVTLDSDSIDEKYDTDLTHEEIIAEIFEQLGGYSFEEKAVTEIIQASQNSIYNFNERVTIKKASISITNYVSWDTWYDDYRLHWNSKMEVLFKALSHFENGSIETLEILDLLINLLRKGSAHSDIFSKYEFEAFKKIKSIKVFKNRKINIEFYSNEQANEFANTYLKK</sequence>
<dbReference type="RefSeq" id="WP_128748555.1">
    <property type="nucleotide sequence ID" value="NZ_CP035233.1"/>
</dbReference>
<evidence type="ECO:0000313" key="2">
    <source>
        <dbReference type="Proteomes" id="UP000288675"/>
    </source>
</evidence>
<proteinExistence type="predicted"/>
<organism evidence="1 2">
    <name type="scientific">Bacillus glycinifermentans</name>
    <dbReference type="NCBI Taxonomy" id="1664069"/>
    <lineage>
        <taxon>Bacteria</taxon>
        <taxon>Bacillati</taxon>
        <taxon>Bacillota</taxon>
        <taxon>Bacilli</taxon>
        <taxon>Bacillales</taxon>
        <taxon>Bacillaceae</taxon>
        <taxon>Bacillus</taxon>
    </lineage>
</organism>
<dbReference type="EMBL" id="CP035233">
    <property type="protein sequence ID" value="QAT68083.1"/>
    <property type="molecule type" value="Genomic_DNA"/>
</dbReference>
<gene>
    <name evidence="1" type="ORF">EQZ20_24740</name>
</gene>
<protein>
    <submittedName>
        <fullName evidence="1">Uncharacterized protein</fullName>
    </submittedName>
</protein>
<reference evidence="1 2" key="1">
    <citation type="submission" date="2019-01" db="EMBL/GenBank/DDBJ databases">
        <title>Genome sequence of Bacillus glycinifermentans SRCM103574.</title>
        <authorList>
            <person name="Kong H.-J."/>
            <person name="Jeong S.-Y."/>
            <person name="Jeong D.-Y."/>
        </authorList>
    </citation>
    <scope>NUCLEOTIDE SEQUENCE [LARGE SCALE GENOMIC DNA]</scope>
    <source>
        <strain evidence="1 2">SRCM103574</strain>
        <plasmid evidence="1 2">unnamed1</plasmid>
    </source>
</reference>
<evidence type="ECO:0000313" key="1">
    <source>
        <dbReference type="EMBL" id="QAT68083.1"/>
    </source>
</evidence>
<name>A0AAJ4D555_9BACI</name>
<dbReference type="Proteomes" id="UP000288675">
    <property type="component" value="Plasmid unnamed1"/>
</dbReference>
<accession>A0AAJ4D555</accession>